<dbReference type="EMBL" id="JAWNGC010000002">
    <property type="protein sequence ID" value="MDY5154490.1"/>
    <property type="molecule type" value="Genomic_DNA"/>
</dbReference>
<dbReference type="PANTHER" id="PTHR42307:SF2">
    <property type="entry name" value="PUP DEAMIDASE_DEPUPYLASE"/>
    <property type="match status" value="1"/>
</dbReference>
<evidence type="ECO:0000313" key="3">
    <source>
        <dbReference type="EMBL" id="MDY5154490.1"/>
    </source>
</evidence>
<dbReference type="InterPro" id="IPR022366">
    <property type="entry name" value="Pup_deamidase"/>
</dbReference>
<feature type="active site" description="Proton acceptor" evidence="2">
    <location>
        <position position="123"/>
    </location>
</feature>
<dbReference type="GO" id="GO:0005524">
    <property type="term" value="F:ATP binding"/>
    <property type="evidence" value="ECO:0007669"/>
    <property type="project" value="TreeGrafter"/>
</dbReference>
<dbReference type="AlphaFoldDB" id="A0AAW9HKP9"/>
<dbReference type="GO" id="GO:0019941">
    <property type="term" value="P:modification-dependent protein catabolic process"/>
    <property type="evidence" value="ECO:0007669"/>
    <property type="project" value="InterPro"/>
</dbReference>
<proteinExistence type="inferred from homology"/>
<reference evidence="3" key="1">
    <citation type="submission" date="2023-10" db="EMBL/GenBank/DDBJ databases">
        <title>Whole Genome based description of the genera Actinobaculum and Actinotignum reveals a complex phylogenetic relationship within the species included in the genus Actinotignum.</title>
        <authorList>
            <person name="Jensen C.S."/>
            <person name="Dargis R."/>
            <person name="Kemp M."/>
            <person name="Christensen J.J."/>
        </authorList>
    </citation>
    <scope>NUCLEOTIDE SEQUENCE</scope>
    <source>
        <strain evidence="3">SLA_B511</strain>
    </source>
</reference>
<gene>
    <name evidence="3" type="primary">dop</name>
    <name evidence="3" type="ORF">R6G80_01955</name>
</gene>
<dbReference type="InterPro" id="IPR004347">
    <property type="entry name" value="Pup_ligase/deamidase"/>
</dbReference>
<dbReference type="GO" id="GO:0016811">
    <property type="term" value="F:hydrolase activity, acting on carbon-nitrogen (but not peptide) bonds, in linear amides"/>
    <property type="evidence" value="ECO:0007669"/>
    <property type="project" value="InterPro"/>
</dbReference>
<dbReference type="GO" id="GO:0070490">
    <property type="term" value="P:protein pupylation"/>
    <property type="evidence" value="ECO:0007669"/>
    <property type="project" value="TreeGrafter"/>
</dbReference>
<evidence type="ECO:0000256" key="2">
    <source>
        <dbReference type="PIRSR" id="PIRSR018077-1"/>
    </source>
</evidence>
<organism evidence="3 4">
    <name type="scientific">Actinotignum urinale</name>
    <dbReference type="NCBI Taxonomy" id="190146"/>
    <lineage>
        <taxon>Bacteria</taxon>
        <taxon>Bacillati</taxon>
        <taxon>Actinomycetota</taxon>
        <taxon>Actinomycetes</taxon>
        <taxon>Actinomycetales</taxon>
        <taxon>Actinomycetaceae</taxon>
        <taxon>Actinotignum</taxon>
    </lineage>
</organism>
<accession>A0AAW9HKP9</accession>
<sequence>MTVHKVTGLETEFGVLEPSNPHANPIELSSILVDAYAEEGTASGGHGAVRWDFDGEDPLNDARGFRIQRAAAHPSQLTDDPRFLAPSAEDISVQTIKRPDDAILLRARASNTVLCNGARLYVDHAHPEYASPETINPREAVLWDRAGEKVMVEAMNVLNRRGRNLAVYKNNVDGKGAAYGSHENYLVDRNLPFSEIIRYITPFFVTRPILCGSGRLGLGPASQEPGFQISQRADYVENDVGLETTFNRPIINTRDEPHALESKYRRFHVIGGDANQFDASILLKVGTTSLVLWMLEQDAVPLGLESIIMDNPVQNTWLMSQDPSLQRKLELHEGPDMTALEIQQLYLDAVREVVEGQGGPDWDTAEVLELWQRVLDLLKNDFWGAAPYVEWVAKYQLLDQMRMRGGGSWDSDKLRALDLQWHDLRPDKSIVAKLRNAGRIHNLFTDEEIAYAVSNPPESTRAYLRGRLVGKFADKVAAAGWSSILLDPHGGELVRIALPYPEGATKKIVGTAVDQATTLDDFLHILQTKERNE</sequence>
<comment type="caution">
    <text evidence="3">The sequence shown here is derived from an EMBL/GenBank/DDBJ whole genome shotgun (WGS) entry which is preliminary data.</text>
</comment>
<dbReference type="PIRSF" id="PIRSF018077">
    <property type="entry name" value="UCP018077"/>
    <property type="match status" value="1"/>
</dbReference>
<dbReference type="GO" id="GO:0008233">
    <property type="term" value="F:peptidase activity"/>
    <property type="evidence" value="ECO:0007669"/>
    <property type="project" value="InterPro"/>
</dbReference>
<evidence type="ECO:0000313" key="4">
    <source>
        <dbReference type="Proteomes" id="UP001281731"/>
    </source>
</evidence>
<protein>
    <submittedName>
        <fullName evidence="3">Depupylase/deamidase Dop</fullName>
        <ecNumber evidence="3">3.5.1.119</ecNumber>
    </submittedName>
</protein>
<dbReference type="GO" id="GO:0010498">
    <property type="term" value="P:proteasomal protein catabolic process"/>
    <property type="evidence" value="ECO:0007669"/>
    <property type="project" value="InterPro"/>
</dbReference>
<comment type="similarity">
    <text evidence="1">Belongs to the Pup ligase/Pup deamidase family. Pup deamidase subfamily.</text>
</comment>
<keyword evidence="3" id="KW-0378">Hydrolase</keyword>
<dbReference type="Pfam" id="PF03136">
    <property type="entry name" value="Pup_ligase"/>
    <property type="match status" value="1"/>
</dbReference>
<evidence type="ECO:0000256" key="1">
    <source>
        <dbReference type="ARBA" id="ARBA00009114"/>
    </source>
</evidence>
<dbReference type="Proteomes" id="UP001281731">
    <property type="component" value="Unassembled WGS sequence"/>
</dbReference>
<dbReference type="EC" id="3.5.1.119" evidence="3"/>
<dbReference type="PANTHER" id="PTHR42307">
    <property type="entry name" value="PUP DEAMIDASE/DEPUPYLASE"/>
    <property type="match status" value="1"/>
</dbReference>
<name>A0AAW9HKP9_9ACTO</name>
<dbReference type="NCBIfam" id="TIGR03688">
    <property type="entry name" value="depupylase_Dop"/>
    <property type="match status" value="1"/>
</dbReference>
<dbReference type="RefSeq" id="WP_320756307.1">
    <property type="nucleotide sequence ID" value="NZ_JAWNGC010000002.1"/>
</dbReference>